<dbReference type="Proteomes" id="UP001049200">
    <property type="component" value="Unassembled WGS sequence"/>
</dbReference>
<keyword evidence="2" id="KW-1185">Reference proteome</keyword>
<dbReference type="RefSeq" id="WP_217873579.1">
    <property type="nucleotide sequence ID" value="NZ_JAHSTU010000014.1"/>
</dbReference>
<name>A0ABS6QZL0_9PSED</name>
<evidence type="ECO:0000313" key="2">
    <source>
        <dbReference type="Proteomes" id="UP001049200"/>
    </source>
</evidence>
<gene>
    <name evidence="1" type="ORF">KVG88_30350</name>
</gene>
<comment type="caution">
    <text evidence="1">The sequence shown here is derived from an EMBL/GenBank/DDBJ whole genome shotgun (WGS) entry which is preliminary data.</text>
</comment>
<accession>A0ABS6QZL0</accession>
<sequence length="304" mass="33071">MSKRTGVIRYNLNDNGRTFTGQTRKIDIDAAMRLFNGAALQEAIQKGDIVGYVGHQYREKYKLDVPETVIEGGVPVVLEPALRTIYIKCLPTGDIEHEQEFLDTAPGRVAQRLWESRAYGFSSAIFAPEEGGLRVPKGYFGMDLVRAPNYDSNRGYAVMLDSADAGAFAGVDTFASDNAALLDSVDSMIKESDAFAASVSTDLLKQYQLNDDLIEQNARLLEKLRQANIEAPMLDSAPAVMERGIPMDPGGAMLDSAKRFMGRTDLPGYEAPPVNDDEEKGAIAAVASGMKKTLSVVNSVLRGH</sequence>
<organism evidence="1 2">
    <name type="scientific">Pseudomonas azerbaijanoccidentalis</name>
    <dbReference type="NCBI Taxonomy" id="2842347"/>
    <lineage>
        <taxon>Bacteria</taxon>
        <taxon>Pseudomonadati</taxon>
        <taxon>Pseudomonadota</taxon>
        <taxon>Gammaproteobacteria</taxon>
        <taxon>Pseudomonadales</taxon>
        <taxon>Pseudomonadaceae</taxon>
        <taxon>Pseudomonas</taxon>
    </lineage>
</organism>
<protein>
    <recommendedName>
        <fullName evidence="3">DUF2213 domain-containing protein</fullName>
    </recommendedName>
</protein>
<dbReference type="EMBL" id="JAHSTU010000014">
    <property type="protein sequence ID" value="MBV4524378.1"/>
    <property type="molecule type" value="Genomic_DNA"/>
</dbReference>
<evidence type="ECO:0000313" key="1">
    <source>
        <dbReference type="EMBL" id="MBV4524378.1"/>
    </source>
</evidence>
<evidence type="ECO:0008006" key="3">
    <source>
        <dbReference type="Google" id="ProtNLM"/>
    </source>
</evidence>
<reference evidence="1" key="1">
    <citation type="submission" date="2021-06" db="EMBL/GenBank/DDBJ databases">
        <title>Updating the genus Pseudomonas: Description of 43 new species and partition of the Pseudomonas putida group.</title>
        <authorList>
            <person name="Girard L."/>
            <person name="Lood C."/>
            <person name="Vandamme P."/>
            <person name="Rokni-Zadeh H."/>
            <person name="Van Noort V."/>
            <person name="Hofte M."/>
            <person name="Lavigne R."/>
            <person name="De Mot R."/>
        </authorList>
    </citation>
    <scope>NUCLEOTIDE SEQUENCE</scope>
    <source>
        <strain evidence="1">SWRI74</strain>
    </source>
</reference>
<proteinExistence type="predicted"/>